<dbReference type="Gene3D" id="3.30.70.100">
    <property type="match status" value="1"/>
</dbReference>
<organism evidence="3 5">
    <name type="scientific">Ectopseudomonas composti</name>
    <dbReference type="NCBI Taxonomy" id="658457"/>
    <lineage>
        <taxon>Bacteria</taxon>
        <taxon>Pseudomonadati</taxon>
        <taxon>Pseudomonadota</taxon>
        <taxon>Gammaproteobacteria</taxon>
        <taxon>Pseudomonadales</taxon>
        <taxon>Pseudomonadaceae</taxon>
        <taxon>Ectopseudomonas</taxon>
    </lineage>
</organism>
<dbReference type="Pfam" id="PF03992">
    <property type="entry name" value="ABM"/>
    <property type="match status" value="1"/>
</dbReference>
<dbReference type="OrthoDB" id="9812192at2"/>
<sequence length="91" mass="10640">MAKVTLKGYILVPEKDLQEVRRELVNHRRLTLEEPGCVSFIVTESAESPLRFDVFEEFVDRQAFALHQARVRASRWGQVTVDVVRHYEVLE</sequence>
<dbReference type="EMBL" id="JFJN01000004">
    <property type="protein sequence ID" value="EZH84076.1"/>
    <property type="molecule type" value="Genomic_DNA"/>
</dbReference>
<reference evidence="4" key="2">
    <citation type="journal article" date="2014" name="Genome Announc.">
        <title>Draft Genome Sequence of the algae degrading bacterium Pseudomonas mendocina AD6.</title>
        <authorList>
            <person name="Barney B.M."/>
            <person name="Lenneman E.M."/>
        </authorList>
    </citation>
    <scope>NUCLEOTIDE SEQUENCE [LARGE SCALE GENOMIC DNA]</scope>
    <source>
        <strain evidence="4">AD6</strain>
    </source>
</reference>
<keyword evidence="3" id="KW-0503">Monooxygenase</keyword>
<keyword evidence="4" id="KW-1185">Reference proteome</keyword>
<evidence type="ECO:0000313" key="2">
    <source>
        <dbReference type="EMBL" id="EZH84076.1"/>
    </source>
</evidence>
<dbReference type="STRING" id="658457.SAMN05216601_10455"/>
<reference evidence="2" key="1">
    <citation type="journal article" date="2014" name="Genome Announc.">
        <title>Draft Genome Sequences of the Alga-Degrading Bacteria Aeromonas hydrophila Strain AD9 and Pseudomonas pseudoalcaligenes Strain AD6.</title>
        <authorList>
            <person name="Barney B.M."/>
            <person name="Lenneman E.M."/>
        </authorList>
    </citation>
    <scope>NUCLEOTIDE SEQUENCE</scope>
    <source>
        <strain evidence="2">AD6</strain>
    </source>
</reference>
<name>A0A1I5LMH3_9GAMM</name>
<dbReference type="EMBL" id="FOWP01000004">
    <property type="protein sequence ID" value="SFO98026.1"/>
    <property type="molecule type" value="Genomic_DNA"/>
</dbReference>
<dbReference type="AlphaFoldDB" id="A0A1I5LMH3"/>
<accession>A0A1I5LMH3</accession>
<dbReference type="GO" id="GO:0004497">
    <property type="term" value="F:monooxygenase activity"/>
    <property type="evidence" value="ECO:0007669"/>
    <property type="project" value="UniProtKB-KW"/>
</dbReference>
<dbReference type="InterPro" id="IPR011008">
    <property type="entry name" value="Dimeric_a/b-barrel"/>
</dbReference>
<dbReference type="RefSeq" id="WP_036998688.1">
    <property type="nucleotide sequence ID" value="NZ_FOWP01000004.1"/>
</dbReference>
<evidence type="ECO:0000313" key="5">
    <source>
        <dbReference type="Proteomes" id="UP000182400"/>
    </source>
</evidence>
<reference evidence="3 5" key="4">
    <citation type="submission" date="2016-10" db="EMBL/GenBank/DDBJ databases">
        <authorList>
            <person name="de Groot N.N."/>
        </authorList>
    </citation>
    <scope>NUCLEOTIDE SEQUENCE [LARGE SCALE GENOMIC DNA]</scope>
    <source>
        <strain evidence="3 5">CCUG 59231</strain>
    </source>
</reference>
<dbReference type="Proteomes" id="UP000182400">
    <property type="component" value="Unassembled WGS sequence"/>
</dbReference>
<dbReference type="SUPFAM" id="SSF54909">
    <property type="entry name" value="Dimeric alpha+beta barrel"/>
    <property type="match status" value="1"/>
</dbReference>
<keyword evidence="3" id="KW-0560">Oxidoreductase</keyword>
<feature type="domain" description="ABM" evidence="1">
    <location>
        <begin position="9"/>
        <end position="70"/>
    </location>
</feature>
<evidence type="ECO:0000313" key="3">
    <source>
        <dbReference type="EMBL" id="SFO98026.1"/>
    </source>
</evidence>
<dbReference type="InterPro" id="IPR007138">
    <property type="entry name" value="ABM_dom"/>
</dbReference>
<proteinExistence type="predicted"/>
<evidence type="ECO:0000313" key="4">
    <source>
        <dbReference type="Proteomes" id="UP000023842"/>
    </source>
</evidence>
<gene>
    <name evidence="2" type="ORF">AU05_13485</name>
    <name evidence="3" type="ORF">SAMN05216601_10455</name>
</gene>
<dbReference type="Proteomes" id="UP000023842">
    <property type="component" value="Unassembled WGS sequence"/>
</dbReference>
<protein>
    <submittedName>
        <fullName evidence="2">Antibiotic biosynthesis monooxygenase</fullName>
    </submittedName>
    <submittedName>
        <fullName evidence="3">Quinol monooxygenase YgiN</fullName>
    </submittedName>
</protein>
<reference evidence="2" key="3">
    <citation type="submission" date="2014-03" db="EMBL/GenBank/DDBJ databases">
        <authorList>
            <person name="Barney B.M."/>
            <person name="Lenneman E.M."/>
        </authorList>
    </citation>
    <scope>NUCLEOTIDE SEQUENCE</scope>
    <source>
        <strain evidence="2">AD6</strain>
    </source>
</reference>
<evidence type="ECO:0000259" key="1">
    <source>
        <dbReference type="Pfam" id="PF03992"/>
    </source>
</evidence>